<name>A0A1Y5FA30_9BACT</name>
<comment type="similarity">
    <text evidence="5">Belongs to the 4-toluene sulfonate uptake permease (TSUP) (TC 2.A.102) family.</text>
</comment>
<dbReference type="GO" id="GO:0005886">
    <property type="term" value="C:plasma membrane"/>
    <property type="evidence" value="ECO:0007669"/>
    <property type="project" value="UniProtKB-SubCell"/>
</dbReference>
<evidence type="ECO:0000313" key="7">
    <source>
        <dbReference type="Proteomes" id="UP000196531"/>
    </source>
</evidence>
<feature type="transmembrane region" description="Helical" evidence="5">
    <location>
        <begin position="245"/>
        <end position="265"/>
    </location>
</feature>
<feature type="transmembrane region" description="Helical" evidence="5">
    <location>
        <begin position="110"/>
        <end position="129"/>
    </location>
</feature>
<evidence type="ECO:0000256" key="2">
    <source>
        <dbReference type="ARBA" id="ARBA00022692"/>
    </source>
</evidence>
<dbReference type="PANTHER" id="PTHR43483:SF3">
    <property type="entry name" value="MEMBRANE TRANSPORTER PROTEIN HI_0806-RELATED"/>
    <property type="match status" value="1"/>
</dbReference>
<feature type="transmembrane region" description="Helical" evidence="5">
    <location>
        <begin position="210"/>
        <end position="230"/>
    </location>
</feature>
<feature type="transmembrane region" description="Helical" evidence="5">
    <location>
        <begin position="82"/>
        <end position="104"/>
    </location>
</feature>
<dbReference type="Pfam" id="PF01925">
    <property type="entry name" value="TauE"/>
    <property type="match status" value="1"/>
</dbReference>
<feature type="transmembrane region" description="Helical" evidence="5">
    <location>
        <begin position="178"/>
        <end position="198"/>
    </location>
</feature>
<feature type="transmembrane region" description="Helical" evidence="5">
    <location>
        <begin position="47"/>
        <end position="70"/>
    </location>
</feature>
<dbReference type="InterPro" id="IPR002781">
    <property type="entry name" value="TM_pro_TauE-like"/>
</dbReference>
<comment type="subcellular location">
    <subcellularLocation>
        <location evidence="5">Cell membrane</location>
        <topology evidence="5">Multi-pass membrane protein</topology>
    </subcellularLocation>
    <subcellularLocation>
        <location evidence="1">Membrane</location>
        <topology evidence="1">Multi-pass membrane protein</topology>
    </subcellularLocation>
</comment>
<sequence>MLIIVLICMIIGMIAGTLAGLFGIGGGLILVPSIIICLNIIQVPHQILMHMALGTSLSCILVNSSFSALTHYKKGKIDWKTFNKLIIGIILGVLFGGKIASALSSKTLEMIFASFLSLITLKMWLHLNIEPKPKKIATPIYWLVGLLIGLKSAVLGLGGGTISVPFLTWGGKTMKEAVGVSAFIGIPIALIGSLSYIYNGYGQNLLPEYSLGFVYLPAFLGIIITGPVFAKIGAHFSHSLPQKKLYRLFACFLTIILCKTLYDIVTTF</sequence>
<keyword evidence="3 5" id="KW-1133">Transmembrane helix</keyword>
<organism evidence="6 7">
    <name type="scientific">Halobacteriovorax marinus</name>
    <dbReference type="NCBI Taxonomy" id="97084"/>
    <lineage>
        <taxon>Bacteria</taxon>
        <taxon>Pseudomonadati</taxon>
        <taxon>Bdellovibrionota</taxon>
        <taxon>Bacteriovoracia</taxon>
        <taxon>Bacteriovoracales</taxon>
        <taxon>Halobacteriovoraceae</taxon>
        <taxon>Halobacteriovorax</taxon>
    </lineage>
</organism>
<dbReference type="AlphaFoldDB" id="A0A1Y5FA30"/>
<evidence type="ECO:0000256" key="5">
    <source>
        <dbReference type="RuleBase" id="RU363041"/>
    </source>
</evidence>
<reference evidence="7" key="1">
    <citation type="journal article" date="2017" name="Proc. Natl. Acad. Sci. U.S.A.">
        <title>Simulation of Deepwater Horizon oil plume reveals substrate specialization within a complex community of hydrocarbon-degraders.</title>
        <authorList>
            <person name="Hu P."/>
            <person name="Dubinsky E.A."/>
            <person name="Probst A.J."/>
            <person name="Wang J."/>
            <person name="Sieber C.M.K."/>
            <person name="Tom L.M."/>
            <person name="Gardinali P."/>
            <person name="Banfield J.F."/>
            <person name="Atlas R.M."/>
            <person name="Andersen G.L."/>
        </authorList>
    </citation>
    <scope>NUCLEOTIDE SEQUENCE [LARGE SCALE GENOMIC DNA]</scope>
</reference>
<keyword evidence="4 5" id="KW-0472">Membrane</keyword>
<evidence type="ECO:0000256" key="3">
    <source>
        <dbReference type="ARBA" id="ARBA00022989"/>
    </source>
</evidence>
<feature type="transmembrane region" description="Helical" evidence="5">
    <location>
        <begin position="12"/>
        <end position="41"/>
    </location>
</feature>
<dbReference type="EMBL" id="MAAO01000008">
    <property type="protein sequence ID" value="OUR95529.1"/>
    <property type="molecule type" value="Genomic_DNA"/>
</dbReference>
<dbReference type="PANTHER" id="PTHR43483">
    <property type="entry name" value="MEMBRANE TRANSPORTER PROTEIN HI_0806-RELATED"/>
    <property type="match status" value="1"/>
</dbReference>
<keyword evidence="5" id="KW-1003">Cell membrane</keyword>
<proteinExistence type="inferred from homology"/>
<accession>A0A1Y5FA30</accession>
<evidence type="ECO:0000256" key="4">
    <source>
        <dbReference type="ARBA" id="ARBA00023136"/>
    </source>
</evidence>
<protein>
    <recommendedName>
        <fullName evidence="5">Probable membrane transporter protein</fullName>
    </recommendedName>
</protein>
<keyword evidence="2 5" id="KW-0812">Transmembrane</keyword>
<dbReference type="Proteomes" id="UP000196531">
    <property type="component" value="Unassembled WGS sequence"/>
</dbReference>
<gene>
    <name evidence="6" type="ORF">A9Q84_16035</name>
</gene>
<comment type="caution">
    <text evidence="6">The sequence shown here is derived from an EMBL/GenBank/DDBJ whole genome shotgun (WGS) entry which is preliminary data.</text>
</comment>
<evidence type="ECO:0000313" key="6">
    <source>
        <dbReference type="EMBL" id="OUR95529.1"/>
    </source>
</evidence>
<feature type="transmembrane region" description="Helical" evidence="5">
    <location>
        <begin position="141"/>
        <end position="166"/>
    </location>
</feature>
<evidence type="ECO:0000256" key="1">
    <source>
        <dbReference type="ARBA" id="ARBA00004141"/>
    </source>
</evidence>